<name>A0ACB8SQU6_9AGAM</name>
<comment type="caution">
    <text evidence="1">The sequence shown here is derived from an EMBL/GenBank/DDBJ whole genome shotgun (WGS) entry which is preliminary data.</text>
</comment>
<accession>A0ACB8SQU6</accession>
<keyword evidence="2" id="KW-1185">Reference proteome</keyword>
<protein>
    <submittedName>
        <fullName evidence="1">Uncharacterized protein</fullName>
    </submittedName>
</protein>
<evidence type="ECO:0000313" key="1">
    <source>
        <dbReference type="EMBL" id="KAI0058335.1"/>
    </source>
</evidence>
<organism evidence="1 2">
    <name type="scientific">Artomyces pyxidatus</name>
    <dbReference type="NCBI Taxonomy" id="48021"/>
    <lineage>
        <taxon>Eukaryota</taxon>
        <taxon>Fungi</taxon>
        <taxon>Dikarya</taxon>
        <taxon>Basidiomycota</taxon>
        <taxon>Agaricomycotina</taxon>
        <taxon>Agaricomycetes</taxon>
        <taxon>Russulales</taxon>
        <taxon>Auriscalpiaceae</taxon>
        <taxon>Artomyces</taxon>
    </lineage>
</organism>
<sequence length="260" mass="29289">MPQTQVCQRFSASDSDVTIRSSDNFLFKVHRKNLAMLSEGFPGEDLPTYNEIVPLSESSATLELLFQFMYPQPLPDLEDLPFTNLEQLAEAAEKYSVYAAMAVCKIYMRRVVGLEPLAVLSYAVKHGYQNIADEAAPLTLQEPRKDALRKLGAATFITWTLYHGMWTDVLLEAHRKPRVPMLHPGAAETCQCWYPFYEKVISTLGNATGLLTFGALIDHNNPLLYTCSGTIHCIKRADLWRNNITAKIDAIPKFSNIKQD</sequence>
<proteinExistence type="predicted"/>
<reference evidence="1" key="2">
    <citation type="journal article" date="2022" name="New Phytol.">
        <title>Evolutionary transition to the ectomycorrhizal habit in the genomes of a hyperdiverse lineage of mushroom-forming fungi.</title>
        <authorList>
            <person name="Looney B."/>
            <person name="Miyauchi S."/>
            <person name="Morin E."/>
            <person name="Drula E."/>
            <person name="Courty P.E."/>
            <person name="Kohler A."/>
            <person name="Kuo A."/>
            <person name="LaButti K."/>
            <person name="Pangilinan J."/>
            <person name="Lipzen A."/>
            <person name="Riley R."/>
            <person name="Andreopoulos W."/>
            <person name="He G."/>
            <person name="Johnson J."/>
            <person name="Nolan M."/>
            <person name="Tritt A."/>
            <person name="Barry K.W."/>
            <person name="Grigoriev I.V."/>
            <person name="Nagy L.G."/>
            <person name="Hibbett D."/>
            <person name="Henrissat B."/>
            <person name="Matheny P.B."/>
            <person name="Labbe J."/>
            <person name="Martin F.M."/>
        </authorList>
    </citation>
    <scope>NUCLEOTIDE SEQUENCE</scope>
    <source>
        <strain evidence="1">HHB10654</strain>
    </source>
</reference>
<evidence type="ECO:0000313" key="2">
    <source>
        <dbReference type="Proteomes" id="UP000814140"/>
    </source>
</evidence>
<reference evidence="1" key="1">
    <citation type="submission" date="2021-03" db="EMBL/GenBank/DDBJ databases">
        <authorList>
            <consortium name="DOE Joint Genome Institute"/>
            <person name="Ahrendt S."/>
            <person name="Looney B.P."/>
            <person name="Miyauchi S."/>
            <person name="Morin E."/>
            <person name="Drula E."/>
            <person name="Courty P.E."/>
            <person name="Chicoki N."/>
            <person name="Fauchery L."/>
            <person name="Kohler A."/>
            <person name="Kuo A."/>
            <person name="Labutti K."/>
            <person name="Pangilinan J."/>
            <person name="Lipzen A."/>
            <person name="Riley R."/>
            <person name="Andreopoulos W."/>
            <person name="He G."/>
            <person name="Johnson J."/>
            <person name="Barry K.W."/>
            <person name="Grigoriev I.V."/>
            <person name="Nagy L."/>
            <person name="Hibbett D."/>
            <person name="Henrissat B."/>
            <person name="Matheny P.B."/>
            <person name="Labbe J."/>
            <person name="Martin F."/>
        </authorList>
    </citation>
    <scope>NUCLEOTIDE SEQUENCE</scope>
    <source>
        <strain evidence="1">HHB10654</strain>
    </source>
</reference>
<dbReference type="Proteomes" id="UP000814140">
    <property type="component" value="Unassembled WGS sequence"/>
</dbReference>
<dbReference type="EMBL" id="MU277236">
    <property type="protein sequence ID" value="KAI0058335.1"/>
    <property type="molecule type" value="Genomic_DNA"/>
</dbReference>
<gene>
    <name evidence="1" type="ORF">BV25DRAFT_1283534</name>
</gene>